<evidence type="ECO:0000313" key="1">
    <source>
        <dbReference type="EMBL" id="EGG24972.1"/>
    </source>
</evidence>
<keyword evidence="2" id="KW-1185">Reference proteome</keyword>
<dbReference type="EMBL" id="GL883006">
    <property type="protein sequence ID" value="EGG24972.1"/>
    <property type="molecule type" value="Genomic_DNA"/>
</dbReference>
<dbReference type="KEGG" id="dfa:DFA_03218"/>
<protein>
    <submittedName>
        <fullName evidence="1">Uncharacterized protein</fullName>
    </submittedName>
</protein>
<dbReference type="Proteomes" id="UP000007797">
    <property type="component" value="Unassembled WGS sequence"/>
</dbReference>
<dbReference type="GeneID" id="14877550"/>
<organism evidence="1 2">
    <name type="scientific">Cavenderia fasciculata</name>
    <name type="common">Slime mold</name>
    <name type="synonym">Dictyostelium fasciculatum</name>
    <dbReference type="NCBI Taxonomy" id="261658"/>
    <lineage>
        <taxon>Eukaryota</taxon>
        <taxon>Amoebozoa</taxon>
        <taxon>Evosea</taxon>
        <taxon>Eumycetozoa</taxon>
        <taxon>Dictyostelia</taxon>
        <taxon>Acytosteliales</taxon>
        <taxon>Cavenderiaceae</taxon>
        <taxon>Cavenderia</taxon>
    </lineage>
</organism>
<proteinExistence type="predicted"/>
<dbReference type="AlphaFoldDB" id="F4PGY8"/>
<name>F4PGY8_CACFS</name>
<gene>
    <name evidence="1" type="ORF">DFA_03218</name>
</gene>
<accession>F4PGY8</accession>
<dbReference type="RefSeq" id="XP_004362823.1">
    <property type="nucleotide sequence ID" value="XM_004362766.1"/>
</dbReference>
<sequence>MPDVTHFKSDRMGNLDWAFSFQNLTCIKIVDTIGRVNWNKIPLNHLVKFILPVQHSSLHIYDKCLTEASKKTLKCISLGTPLDFHSDEDIDYVDMFPNISHLFLYGHRDNTANWSRNRLYSTKFPLVDQITYYHRDRGVTPVQMLLPLEIISNNIAIKKFKYNHAHSQGYLGIHSFSYLLAKKSLLQTLQDLKIVYHGDVTESEIKSFKDIGFDYNGAILKPYSEKRTLLFKKSTRPNINNNNKKSIQLPNEIIERIISMCWYSHDRVECVCNVDSLVDKYQKLYNQSFIFVPIVLSRFREQARKCQYHRYHYTPYSLTKDTMDIDSKWDLTRINKSLHQYLYNNLITSIKHFELSSSSDIMRLIPNINQIWISDQSLINYNNQSTLCNQISYFRCDNNISLSFLMKLSNIKTINILNATIDDLDSSTVIQFSTTLKKLLVPKELQLSQLSQQHHQQLETVSIPVDDNINQTLSLFSKLTTIYFTKDKNYKLSNNKTSIKFPKSVIKLITDSLGIQLYSILLNSNIHTVRFLSEINNLVYPFGNSKQKDLSQLDDIKSLNTIILPAHKAQRYPKHSTIGNPFRFSAYHINHYFIYQRDKEIK</sequence>
<evidence type="ECO:0000313" key="2">
    <source>
        <dbReference type="Proteomes" id="UP000007797"/>
    </source>
</evidence>
<reference evidence="2" key="1">
    <citation type="journal article" date="2011" name="Genome Res.">
        <title>Phylogeny-wide analysis of social amoeba genomes highlights ancient origins for complex intercellular communication.</title>
        <authorList>
            <person name="Heidel A.J."/>
            <person name="Lawal H.M."/>
            <person name="Felder M."/>
            <person name="Schilde C."/>
            <person name="Helps N.R."/>
            <person name="Tunggal B."/>
            <person name="Rivero F."/>
            <person name="John U."/>
            <person name="Schleicher M."/>
            <person name="Eichinger L."/>
            <person name="Platzer M."/>
            <person name="Noegel A.A."/>
            <person name="Schaap P."/>
            <person name="Gloeckner G."/>
        </authorList>
    </citation>
    <scope>NUCLEOTIDE SEQUENCE [LARGE SCALE GENOMIC DNA]</scope>
    <source>
        <strain evidence="2">SH3</strain>
    </source>
</reference>